<dbReference type="EMBL" id="NBNE01006240">
    <property type="protein sequence ID" value="OWZ02332.1"/>
    <property type="molecule type" value="Genomic_DNA"/>
</dbReference>
<evidence type="ECO:0000259" key="1">
    <source>
        <dbReference type="Pfam" id="PF22936"/>
    </source>
</evidence>
<comment type="caution">
    <text evidence="2">The sequence shown here is derived from an EMBL/GenBank/DDBJ whole genome shotgun (WGS) entry which is preliminary data.</text>
</comment>
<dbReference type="Proteomes" id="UP000198211">
    <property type="component" value="Unassembled WGS sequence"/>
</dbReference>
<organism evidence="2 3">
    <name type="scientific">Phytophthora megakarya</name>
    <dbReference type="NCBI Taxonomy" id="4795"/>
    <lineage>
        <taxon>Eukaryota</taxon>
        <taxon>Sar</taxon>
        <taxon>Stramenopiles</taxon>
        <taxon>Oomycota</taxon>
        <taxon>Peronosporomycetes</taxon>
        <taxon>Peronosporales</taxon>
        <taxon>Peronosporaceae</taxon>
        <taxon>Phytophthora</taxon>
    </lineage>
</organism>
<dbReference type="InterPro" id="IPR054722">
    <property type="entry name" value="PolX-like_BBD"/>
</dbReference>
<feature type="domain" description="Retrovirus-related Pol polyprotein from transposon TNT 1-94-like beta-barrel" evidence="1">
    <location>
        <begin position="13"/>
        <end position="93"/>
    </location>
</feature>
<dbReference type="AlphaFoldDB" id="A0A225VAG6"/>
<dbReference type="Pfam" id="PF22936">
    <property type="entry name" value="Pol_BBD"/>
    <property type="match status" value="1"/>
</dbReference>
<sequence length="107" mass="12455">MEKSVADRAHDRWYIDSGETSHITNQMIDFVEFTRLRARILSRIRVGGNNYLSVEGVGTIRKELVTSGCRCQLTLHGVRYAPELQYNLYSVNRQLRIDVNIRERVKT</sequence>
<keyword evidence="3" id="KW-1185">Reference proteome</keyword>
<evidence type="ECO:0000313" key="2">
    <source>
        <dbReference type="EMBL" id="OWZ02332.1"/>
    </source>
</evidence>
<gene>
    <name evidence="2" type="ORF">PHMEG_00026124</name>
</gene>
<reference evidence="3" key="1">
    <citation type="submission" date="2017-03" db="EMBL/GenBank/DDBJ databases">
        <title>Phytopthora megakarya and P. palmivora, two closely related causual agents of cacao black pod achieved similar genome size and gene model numbers by different mechanisms.</title>
        <authorList>
            <person name="Ali S."/>
            <person name="Shao J."/>
            <person name="Larry D.J."/>
            <person name="Kronmiller B."/>
            <person name="Shen D."/>
            <person name="Strem M.D."/>
            <person name="Melnick R.L."/>
            <person name="Guiltinan M.J."/>
            <person name="Tyler B.M."/>
            <person name="Meinhardt L.W."/>
            <person name="Bailey B.A."/>
        </authorList>
    </citation>
    <scope>NUCLEOTIDE SEQUENCE [LARGE SCALE GENOMIC DNA]</scope>
    <source>
        <strain evidence="3">zdho120</strain>
    </source>
</reference>
<name>A0A225VAG6_9STRA</name>
<protein>
    <submittedName>
        <fullName evidence="2">Integrase, catalytic core protein</fullName>
    </submittedName>
</protein>
<evidence type="ECO:0000313" key="3">
    <source>
        <dbReference type="Proteomes" id="UP000198211"/>
    </source>
</evidence>
<proteinExistence type="predicted"/>
<dbReference type="OrthoDB" id="125211at2759"/>
<accession>A0A225VAG6</accession>